<protein>
    <submittedName>
        <fullName evidence="2">Uncharacterized protein</fullName>
    </submittedName>
</protein>
<evidence type="ECO:0000313" key="2">
    <source>
        <dbReference type="EMBL" id="AQL09017.1"/>
    </source>
</evidence>
<feature type="compositionally biased region" description="Pro residues" evidence="1">
    <location>
        <begin position="14"/>
        <end position="30"/>
    </location>
</feature>
<feature type="compositionally biased region" description="Pro residues" evidence="1">
    <location>
        <begin position="85"/>
        <end position="107"/>
    </location>
</feature>
<dbReference type="eggNOG" id="ENOG502R4P9">
    <property type="taxonomic scope" value="Eukaryota"/>
</dbReference>
<dbReference type="AlphaFoldDB" id="A0A1D6PI70"/>
<feature type="compositionally biased region" description="Basic residues" evidence="1">
    <location>
        <begin position="151"/>
        <end position="162"/>
    </location>
</feature>
<organism evidence="2">
    <name type="scientific">Zea mays</name>
    <name type="common">Maize</name>
    <dbReference type="NCBI Taxonomy" id="4577"/>
    <lineage>
        <taxon>Eukaryota</taxon>
        <taxon>Viridiplantae</taxon>
        <taxon>Streptophyta</taxon>
        <taxon>Embryophyta</taxon>
        <taxon>Tracheophyta</taxon>
        <taxon>Spermatophyta</taxon>
        <taxon>Magnoliopsida</taxon>
        <taxon>Liliopsida</taxon>
        <taxon>Poales</taxon>
        <taxon>Poaceae</taxon>
        <taxon>PACMAD clade</taxon>
        <taxon>Panicoideae</taxon>
        <taxon>Andropogonodae</taxon>
        <taxon>Andropogoneae</taxon>
        <taxon>Tripsacinae</taxon>
        <taxon>Zea</taxon>
    </lineage>
</organism>
<evidence type="ECO:0000256" key="1">
    <source>
        <dbReference type="SAM" id="MobiDB-lite"/>
    </source>
</evidence>
<feature type="region of interest" description="Disordered" evidence="1">
    <location>
        <begin position="151"/>
        <end position="175"/>
    </location>
</feature>
<dbReference type="EMBL" id="CM000785">
    <property type="protein sequence ID" value="AQL09017.1"/>
    <property type="molecule type" value="Genomic_DNA"/>
</dbReference>
<gene>
    <name evidence="2" type="ORF">ZEAMMB73_Zm00001d048161</name>
</gene>
<feature type="compositionally biased region" description="Low complexity" evidence="1">
    <location>
        <begin position="72"/>
        <end position="84"/>
    </location>
</feature>
<feature type="region of interest" description="Disordered" evidence="1">
    <location>
        <begin position="1"/>
        <end position="112"/>
    </location>
</feature>
<sequence length="175" mass="19157">MSYYNPHGHGGAPPSSPCPSPSPPPPPPQGYPMDPYAERGMEHHHHHQYGPPPPQPMYASPYGQPPPPPMYQQPYGQPVYASPYGQPPPPPAMYPPPYAQPPPPPPRKTGASFAEGWYVRTCPKETAVRAPAVGPLTRPRAVNVIERPSHACRHQTDRKKGRNGCQTFVASRMPP</sequence>
<dbReference type="PaxDb" id="4577-GRMZM2G378217_P01"/>
<name>A0A1D6PI70_MAIZE</name>
<reference evidence="2" key="1">
    <citation type="submission" date="2015-12" db="EMBL/GenBank/DDBJ databases">
        <title>Update maize B73 reference genome by single molecule sequencing technologies.</title>
        <authorList>
            <consortium name="Maize Genome Sequencing Project"/>
            <person name="Ware D."/>
        </authorList>
    </citation>
    <scope>NUCLEOTIDE SEQUENCE</scope>
    <source>
        <tissue evidence="2">Seedling</tissue>
    </source>
</reference>
<proteinExistence type="predicted"/>
<accession>A0A1D6PI70</accession>